<evidence type="ECO:0000313" key="3">
    <source>
        <dbReference type="RefSeq" id="XP_028141002.1"/>
    </source>
</evidence>
<dbReference type="PROSITE" id="PS50157">
    <property type="entry name" value="ZINC_FINGER_C2H2_2"/>
    <property type="match status" value="1"/>
</dbReference>
<accession>A0A6P7G1W0</accession>
<dbReference type="AlphaFoldDB" id="A0A6P7G1W0"/>
<dbReference type="RefSeq" id="XP_028141002.1">
    <property type="nucleotide sequence ID" value="XM_028285201.1"/>
</dbReference>
<evidence type="ECO:0000259" key="2">
    <source>
        <dbReference type="PROSITE" id="PS50157"/>
    </source>
</evidence>
<dbReference type="Pfam" id="PF13909">
    <property type="entry name" value="zf-H2C2_5"/>
    <property type="match status" value="1"/>
</dbReference>
<dbReference type="InParanoid" id="A0A6P7G1W0"/>
<sequence length="111" mass="12877">MSLLSHVKVKCYIHHSKRGKQFASFPGCADHQRSYRICNQSLQEANPHSLTGFHCDTCNKTYKLKNSLREHKRKECQKEPQYGCPFCSYKAKLKGNLKSHVLRKHQTVDLS</sequence>
<keyword evidence="1" id="KW-0479">Metal-binding</keyword>
<keyword evidence="1" id="KW-0862">Zinc</keyword>
<keyword evidence="1" id="KW-0863">Zinc-finger</keyword>
<dbReference type="InterPro" id="IPR013087">
    <property type="entry name" value="Znf_C2H2_type"/>
</dbReference>
<proteinExistence type="predicted"/>
<dbReference type="Gene3D" id="3.30.160.60">
    <property type="entry name" value="Classic Zinc Finger"/>
    <property type="match status" value="1"/>
</dbReference>
<gene>
    <name evidence="3" type="primary">LOC114335047</name>
</gene>
<dbReference type="SMART" id="SM00355">
    <property type="entry name" value="ZnF_C2H2"/>
    <property type="match status" value="2"/>
</dbReference>
<dbReference type="InterPro" id="IPR036236">
    <property type="entry name" value="Znf_C2H2_sf"/>
</dbReference>
<reference evidence="3" key="1">
    <citation type="submission" date="2025-08" db="UniProtKB">
        <authorList>
            <consortium name="RefSeq"/>
        </authorList>
    </citation>
    <scope>IDENTIFICATION</scope>
    <source>
        <tissue evidence="3">Whole insect</tissue>
    </source>
</reference>
<name>A0A6P7G1W0_DIAVI</name>
<feature type="domain" description="C2H2-type" evidence="2">
    <location>
        <begin position="53"/>
        <end position="80"/>
    </location>
</feature>
<organism evidence="3">
    <name type="scientific">Diabrotica virgifera virgifera</name>
    <name type="common">western corn rootworm</name>
    <dbReference type="NCBI Taxonomy" id="50390"/>
    <lineage>
        <taxon>Eukaryota</taxon>
        <taxon>Metazoa</taxon>
        <taxon>Ecdysozoa</taxon>
        <taxon>Arthropoda</taxon>
        <taxon>Hexapoda</taxon>
        <taxon>Insecta</taxon>
        <taxon>Pterygota</taxon>
        <taxon>Neoptera</taxon>
        <taxon>Endopterygota</taxon>
        <taxon>Coleoptera</taxon>
        <taxon>Polyphaga</taxon>
        <taxon>Cucujiformia</taxon>
        <taxon>Chrysomeloidea</taxon>
        <taxon>Chrysomelidae</taxon>
        <taxon>Galerucinae</taxon>
        <taxon>Diabroticina</taxon>
        <taxon>Diabroticites</taxon>
        <taxon>Diabrotica</taxon>
    </lineage>
</organism>
<evidence type="ECO:0000256" key="1">
    <source>
        <dbReference type="PROSITE-ProRule" id="PRU00042"/>
    </source>
</evidence>
<protein>
    <submittedName>
        <fullName evidence="3">Longitudinals lacking protein-like isoform X1</fullName>
    </submittedName>
</protein>
<dbReference type="GO" id="GO:0008270">
    <property type="term" value="F:zinc ion binding"/>
    <property type="evidence" value="ECO:0007669"/>
    <property type="project" value="UniProtKB-KW"/>
</dbReference>
<dbReference type="SUPFAM" id="SSF57667">
    <property type="entry name" value="beta-beta-alpha zinc fingers"/>
    <property type="match status" value="1"/>
</dbReference>